<reference evidence="1 2" key="1">
    <citation type="journal article" date="2016" name="Nat. Commun.">
        <title>Thousands of microbial genomes shed light on interconnected biogeochemical processes in an aquifer system.</title>
        <authorList>
            <person name="Anantharaman K."/>
            <person name="Brown C.T."/>
            <person name="Hug L.A."/>
            <person name="Sharon I."/>
            <person name="Castelle C.J."/>
            <person name="Probst A.J."/>
            <person name="Thomas B.C."/>
            <person name="Singh A."/>
            <person name="Wilkins M.J."/>
            <person name="Karaoz U."/>
            <person name="Brodie E.L."/>
            <person name="Williams K.H."/>
            <person name="Hubbard S.S."/>
            <person name="Banfield J.F."/>
        </authorList>
    </citation>
    <scope>NUCLEOTIDE SEQUENCE [LARGE SCALE GENOMIC DNA]</scope>
</reference>
<proteinExistence type="predicted"/>
<dbReference type="Gene3D" id="1.10.1220.10">
    <property type="entry name" value="Met repressor-like"/>
    <property type="match status" value="1"/>
</dbReference>
<accession>A0A1G2CLA4</accession>
<dbReference type="EMBL" id="MHLB01000022">
    <property type="protein sequence ID" value="OGZ02129.1"/>
    <property type="molecule type" value="Genomic_DNA"/>
</dbReference>
<name>A0A1G2CLA4_9BACT</name>
<dbReference type="InterPro" id="IPR013321">
    <property type="entry name" value="Arc_rbn_hlx_hlx"/>
</dbReference>
<gene>
    <name evidence="1" type="ORF">A2946_01660</name>
</gene>
<evidence type="ECO:0008006" key="3">
    <source>
        <dbReference type="Google" id="ProtNLM"/>
    </source>
</evidence>
<sequence>MKTVLSIKTDRDVKKQAQMLAAELGLPLSTVVNASLKEFVRARSITFSAIPRMTKRLEKILGRVEKDLKTGKNLSPEFRSAEEAMRYLDAP</sequence>
<dbReference type="GO" id="GO:0006355">
    <property type="term" value="P:regulation of DNA-templated transcription"/>
    <property type="evidence" value="ECO:0007669"/>
    <property type="project" value="InterPro"/>
</dbReference>
<dbReference type="Proteomes" id="UP000178348">
    <property type="component" value="Unassembled WGS sequence"/>
</dbReference>
<evidence type="ECO:0000313" key="2">
    <source>
        <dbReference type="Proteomes" id="UP000178348"/>
    </source>
</evidence>
<organism evidence="1 2">
    <name type="scientific">Candidatus Liptonbacteria bacterium RIFCSPLOWO2_01_FULL_53_13</name>
    <dbReference type="NCBI Taxonomy" id="1798651"/>
    <lineage>
        <taxon>Bacteria</taxon>
        <taxon>Candidatus Liptoniibacteriota</taxon>
    </lineage>
</organism>
<comment type="caution">
    <text evidence="1">The sequence shown here is derived from an EMBL/GenBank/DDBJ whole genome shotgun (WGS) entry which is preliminary data.</text>
</comment>
<protein>
    <recommendedName>
        <fullName evidence="3">Damage-inducible protein J</fullName>
    </recommendedName>
</protein>
<evidence type="ECO:0000313" key="1">
    <source>
        <dbReference type="EMBL" id="OGZ02129.1"/>
    </source>
</evidence>
<dbReference type="AlphaFoldDB" id="A0A1G2CLA4"/>